<proteinExistence type="predicted"/>
<dbReference type="EMBL" id="CAJVPM010011281">
    <property type="protein sequence ID" value="CAG8579913.1"/>
    <property type="molecule type" value="Genomic_DNA"/>
</dbReference>
<reference evidence="1" key="1">
    <citation type="submission" date="2021-06" db="EMBL/GenBank/DDBJ databases">
        <authorList>
            <person name="Kallberg Y."/>
            <person name="Tangrot J."/>
            <person name="Rosling A."/>
        </authorList>
    </citation>
    <scope>NUCLEOTIDE SEQUENCE</scope>
    <source>
        <strain evidence="1">AU212A</strain>
    </source>
</reference>
<organism evidence="1 2">
    <name type="scientific">Scutellospora calospora</name>
    <dbReference type="NCBI Taxonomy" id="85575"/>
    <lineage>
        <taxon>Eukaryota</taxon>
        <taxon>Fungi</taxon>
        <taxon>Fungi incertae sedis</taxon>
        <taxon>Mucoromycota</taxon>
        <taxon>Glomeromycotina</taxon>
        <taxon>Glomeromycetes</taxon>
        <taxon>Diversisporales</taxon>
        <taxon>Gigasporaceae</taxon>
        <taxon>Scutellospora</taxon>
    </lineage>
</organism>
<protein>
    <submittedName>
        <fullName evidence="1">1108_t:CDS:1</fullName>
    </submittedName>
</protein>
<keyword evidence="2" id="KW-1185">Reference proteome</keyword>
<accession>A0ACA9MI77</accession>
<name>A0ACA9MI77_9GLOM</name>
<gene>
    <name evidence="1" type="ORF">SCALOS_LOCUS6166</name>
</gene>
<evidence type="ECO:0000313" key="2">
    <source>
        <dbReference type="Proteomes" id="UP000789860"/>
    </source>
</evidence>
<feature type="non-terminal residue" evidence="1">
    <location>
        <position position="1"/>
    </location>
</feature>
<sequence length="107" mass="12615">QWSVRERNFRISYNKDIVILKHLKKIQKICHDFLNEIYINLMENWDANLLNRPCSKGIEKSIDDIRDKEGRKEICFPDIETQAPIRKIKAQAIYSSRPLSSLINTAL</sequence>
<comment type="caution">
    <text evidence="1">The sequence shown here is derived from an EMBL/GenBank/DDBJ whole genome shotgun (WGS) entry which is preliminary data.</text>
</comment>
<evidence type="ECO:0000313" key="1">
    <source>
        <dbReference type="EMBL" id="CAG8579913.1"/>
    </source>
</evidence>
<dbReference type="Proteomes" id="UP000789860">
    <property type="component" value="Unassembled WGS sequence"/>
</dbReference>